<keyword evidence="2" id="KW-1185">Reference proteome</keyword>
<organism evidence="1 2">
    <name type="scientific">Lelliottia wanjuensis</name>
    <dbReference type="NCBI Taxonomy" id="3050585"/>
    <lineage>
        <taxon>Bacteria</taxon>
        <taxon>Pseudomonadati</taxon>
        <taxon>Pseudomonadota</taxon>
        <taxon>Gammaproteobacteria</taxon>
        <taxon>Enterobacterales</taxon>
        <taxon>Enterobacteriaceae</taxon>
        <taxon>Lelliottia</taxon>
    </lineage>
</organism>
<proteinExistence type="predicted"/>
<name>A0AAP4FWR4_9ENTR</name>
<reference evidence="1 2" key="1">
    <citation type="submission" date="2023-06" db="EMBL/GenBank/DDBJ databases">
        <title>Identification and characterization of antibiotic-resistant Gram-negative bacteria.</title>
        <authorList>
            <person name="Cho G.-S."/>
            <person name="Lee J."/>
            <person name="Tai E."/>
            <person name="Jeong S."/>
            <person name="Kim I."/>
            <person name="Kim B.-E."/>
            <person name="Jeong M.-I."/>
            <person name="Oh K.-K."/>
            <person name="Franz C.M.A.P."/>
        </authorList>
    </citation>
    <scope>NUCLEOTIDE SEQUENCE [LARGE SCALE GENOMIC DNA]</scope>
    <source>
        <strain evidence="1 2">V106_12</strain>
    </source>
</reference>
<sequence length="364" mass="40745">MERESQPAHTRLTQRLSHDIGRINFYRFCQLLERDAPESPALGSTSDPADDPIRFRPHPGMGFPVSELKAIEHDLQQPDARPTVRTTFMGLYGVDSPLPTGYLDDITQQREGHESLEAFLDIFNHRILTQFYRIWRKYSYPATFEPGGQDKTSQCLLGLIGLGIPGTANHVATPVSRFLALLGIMRQPARTAEGVQALVKLLAPFTQAQVVPHCLRRVPIASPAGFYDDMPLWLDGRTVLGDEALDVNSQLLITLFTENQSEAQGWLPEGQCYRDFLVLLRVYLGWRYKARTELTLPTRLLPTPLLGNDTLLLGFNAVLGLSGDDVPASMPSYYTVELGHYCGLSPAKSTQGNRRVNYYHHPSL</sequence>
<protein>
    <submittedName>
        <fullName evidence="1">Type VI secretion system baseplate subunit TssG</fullName>
    </submittedName>
</protein>
<comment type="caution">
    <text evidence="1">The sequence shown here is derived from an EMBL/GenBank/DDBJ whole genome shotgun (WGS) entry which is preliminary data.</text>
</comment>
<evidence type="ECO:0000313" key="2">
    <source>
        <dbReference type="Proteomes" id="UP001223214"/>
    </source>
</evidence>
<dbReference type="PANTHER" id="PTHR35564:SF3">
    <property type="entry name" value="TYPE VI SECRETION SYSTEM BASEPLATE SUBUNIT TSSG"/>
    <property type="match status" value="1"/>
</dbReference>
<evidence type="ECO:0000313" key="1">
    <source>
        <dbReference type="EMBL" id="MDK9364657.1"/>
    </source>
</evidence>
<accession>A0AAP4FWR4</accession>
<dbReference type="Pfam" id="PF06996">
    <property type="entry name" value="T6SS_TssG"/>
    <property type="match status" value="1"/>
</dbReference>
<dbReference type="EMBL" id="JASSOM010000061">
    <property type="protein sequence ID" value="MDK9364657.1"/>
    <property type="molecule type" value="Genomic_DNA"/>
</dbReference>
<dbReference type="PANTHER" id="PTHR35564">
    <property type="match status" value="1"/>
</dbReference>
<dbReference type="NCBIfam" id="TIGR03347">
    <property type="entry name" value="VI_chp_1"/>
    <property type="match status" value="1"/>
</dbReference>
<gene>
    <name evidence="1" type="primary">tssG</name>
    <name evidence="1" type="ORF">QQF32_15770</name>
</gene>
<dbReference type="RefSeq" id="WP_285149836.1">
    <property type="nucleotide sequence ID" value="NZ_JASSOM010000061.1"/>
</dbReference>
<dbReference type="Proteomes" id="UP001223214">
    <property type="component" value="Unassembled WGS sequence"/>
</dbReference>
<dbReference type="AlphaFoldDB" id="A0AAP4FWR4"/>
<dbReference type="InterPro" id="IPR010732">
    <property type="entry name" value="T6SS_TssG-like"/>
</dbReference>